<dbReference type="PROSITE" id="PS00108">
    <property type="entry name" value="PROTEIN_KINASE_ST"/>
    <property type="match status" value="1"/>
</dbReference>
<evidence type="ECO:0000313" key="9">
    <source>
        <dbReference type="EMBL" id="OBZ75815.1"/>
    </source>
</evidence>
<evidence type="ECO:0000256" key="5">
    <source>
        <dbReference type="ARBA" id="ARBA00022777"/>
    </source>
</evidence>
<protein>
    <submittedName>
        <fullName evidence="9">Protein kinase 2</fullName>
    </submittedName>
</protein>
<evidence type="ECO:0000256" key="1">
    <source>
        <dbReference type="ARBA" id="ARBA00022527"/>
    </source>
</evidence>
<dbReference type="GO" id="GO:0004674">
    <property type="term" value="F:protein serine/threonine kinase activity"/>
    <property type="evidence" value="ECO:0007669"/>
    <property type="project" value="UniProtKB-KW"/>
</dbReference>
<dbReference type="OrthoDB" id="1668230at2759"/>
<keyword evidence="5 9" id="KW-0418">Kinase</keyword>
<dbReference type="PROSITE" id="PS00107">
    <property type="entry name" value="PROTEIN_KINASE_ATP"/>
    <property type="match status" value="1"/>
</dbReference>
<keyword evidence="6 7" id="KW-0067">ATP-binding</keyword>
<evidence type="ECO:0000256" key="2">
    <source>
        <dbReference type="ARBA" id="ARBA00022553"/>
    </source>
</evidence>
<accession>A0A1C7MFY0</accession>
<evidence type="ECO:0000256" key="7">
    <source>
        <dbReference type="PROSITE-ProRule" id="PRU10141"/>
    </source>
</evidence>
<dbReference type="AlphaFoldDB" id="A0A1C7MFY0"/>
<dbReference type="PANTHER" id="PTHR24351">
    <property type="entry name" value="RIBOSOMAL PROTEIN S6 KINASE"/>
    <property type="match status" value="1"/>
</dbReference>
<feature type="domain" description="Protein kinase" evidence="8">
    <location>
        <begin position="297"/>
        <end position="567"/>
    </location>
</feature>
<gene>
    <name evidence="9" type="primary">pkgB</name>
    <name evidence="9" type="ORF">A0H81_04950</name>
</gene>
<dbReference type="STRING" id="5627.A0A1C7MFY0"/>
<reference evidence="9 10" key="1">
    <citation type="submission" date="2016-03" db="EMBL/GenBank/DDBJ databases">
        <title>Whole genome sequencing of Grifola frondosa 9006-11.</title>
        <authorList>
            <person name="Min B."/>
            <person name="Park H."/>
            <person name="Kim J.-G."/>
            <person name="Cho H."/>
            <person name="Oh Y.-L."/>
            <person name="Kong W.-S."/>
            <person name="Choi I.-G."/>
        </authorList>
    </citation>
    <scope>NUCLEOTIDE SEQUENCE [LARGE SCALE GENOMIC DNA]</scope>
    <source>
        <strain evidence="9 10">9006-11</strain>
    </source>
</reference>
<organism evidence="9 10">
    <name type="scientific">Grifola frondosa</name>
    <name type="common">Maitake</name>
    <name type="synonym">Polyporus frondosus</name>
    <dbReference type="NCBI Taxonomy" id="5627"/>
    <lineage>
        <taxon>Eukaryota</taxon>
        <taxon>Fungi</taxon>
        <taxon>Dikarya</taxon>
        <taxon>Basidiomycota</taxon>
        <taxon>Agaricomycotina</taxon>
        <taxon>Agaricomycetes</taxon>
        <taxon>Polyporales</taxon>
        <taxon>Grifolaceae</taxon>
        <taxon>Grifola</taxon>
    </lineage>
</organism>
<dbReference type="InterPro" id="IPR000719">
    <property type="entry name" value="Prot_kinase_dom"/>
</dbReference>
<keyword evidence="10" id="KW-1185">Reference proteome</keyword>
<dbReference type="OMA" id="LRHECAD"/>
<dbReference type="GO" id="GO:0005524">
    <property type="term" value="F:ATP binding"/>
    <property type="evidence" value="ECO:0007669"/>
    <property type="project" value="UniProtKB-UniRule"/>
</dbReference>
<dbReference type="Pfam" id="PF00069">
    <property type="entry name" value="Pkinase"/>
    <property type="match status" value="1"/>
</dbReference>
<dbReference type="InterPro" id="IPR017441">
    <property type="entry name" value="Protein_kinase_ATP_BS"/>
</dbReference>
<dbReference type="EMBL" id="LUGG01000004">
    <property type="protein sequence ID" value="OBZ75815.1"/>
    <property type="molecule type" value="Genomic_DNA"/>
</dbReference>
<dbReference type="Gene3D" id="1.10.510.10">
    <property type="entry name" value="Transferase(Phosphotransferase) domain 1"/>
    <property type="match status" value="1"/>
</dbReference>
<evidence type="ECO:0000313" key="10">
    <source>
        <dbReference type="Proteomes" id="UP000092993"/>
    </source>
</evidence>
<comment type="caution">
    <text evidence="9">The sequence shown here is derived from an EMBL/GenBank/DDBJ whole genome shotgun (WGS) entry which is preliminary data.</text>
</comment>
<evidence type="ECO:0000256" key="3">
    <source>
        <dbReference type="ARBA" id="ARBA00022679"/>
    </source>
</evidence>
<dbReference type="Proteomes" id="UP000092993">
    <property type="component" value="Unassembled WGS sequence"/>
</dbReference>
<dbReference type="SUPFAM" id="SSF56112">
    <property type="entry name" value="Protein kinase-like (PK-like)"/>
    <property type="match status" value="1"/>
</dbReference>
<feature type="binding site" evidence="7">
    <location>
        <position position="327"/>
    </location>
    <ligand>
        <name>ATP</name>
        <dbReference type="ChEBI" id="CHEBI:30616"/>
    </ligand>
</feature>
<evidence type="ECO:0000259" key="8">
    <source>
        <dbReference type="PROSITE" id="PS50011"/>
    </source>
</evidence>
<evidence type="ECO:0000256" key="4">
    <source>
        <dbReference type="ARBA" id="ARBA00022741"/>
    </source>
</evidence>
<dbReference type="InterPro" id="IPR008271">
    <property type="entry name" value="Ser/Thr_kinase_AS"/>
</dbReference>
<sequence>MRVGLGLKIPTFNPIFLALYAVGIVHYPSHSSATTSSPCTSPRTPLHSLAASPSFKSRLIARIHRDDDVFGEMVSGVIGGLLELSSGALYVERTLTPSRSSDNQDVQPGQVFPSLNLDTLGKSSEAITSVSPPVHRTSHCTRDNVLLLSPFPANLVTISGCPLLNTCSLAKTLAESETGILVEPSADAEAFSPCEASTHLLHDEPEVQDGPAYSPDTVSFDEDADEPVAYFEEPLDNIAPAPSEIVPGCDEYGDVSGELYRDDEVLANEEGVCDVYMTDAEDDDSDDFLYDHNNNPYRILGLVGQGASGIVMAAMNQFDRNNVVAIKVIHKDRYYSQPLMRQQLLQEKHFLEQAAREGTPFITKLLSSWEDNLNVYFVMRFSSDTLLDRIEREKKLSKNEVRVYCAELVAALQSLESMRIVHSDFKADNILLDLHGCCKVADFGMSASVPEGKEFDSYAFSGLCGTPGFVAPEVLYTSARTRAADIWSVGMIVLMLMAGLKDSCLPVKSFEEQRKHIEEQYLQLGKGWLQLDNYGLNPTEISFLEKMLELNPETRWRPDALMEHPYLAEIDWMQLVYPESGDQYDHDYIPPNTAGIIDFQSKSLSFYDFHRGKDPIFNHVPHERSSAGWITPTEAARRQKMEGSSLDFVFDGSPDPWEDDRHGALHM</sequence>
<name>A0A1C7MFY0_GRIFR</name>
<proteinExistence type="predicted"/>
<evidence type="ECO:0000256" key="6">
    <source>
        <dbReference type="ARBA" id="ARBA00022840"/>
    </source>
</evidence>
<dbReference type="InterPro" id="IPR011009">
    <property type="entry name" value="Kinase-like_dom_sf"/>
</dbReference>
<keyword evidence="3" id="KW-0808">Transferase</keyword>
<keyword evidence="2" id="KW-0597">Phosphoprotein</keyword>
<keyword evidence="4 7" id="KW-0547">Nucleotide-binding</keyword>
<keyword evidence="1" id="KW-0723">Serine/threonine-protein kinase</keyword>
<dbReference type="PROSITE" id="PS50011">
    <property type="entry name" value="PROTEIN_KINASE_DOM"/>
    <property type="match status" value="1"/>
</dbReference>